<feature type="compositionally biased region" description="Polar residues" evidence="1">
    <location>
        <begin position="16"/>
        <end position="46"/>
    </location>
</feature>
<feature type="region of interest" description="Disordered" evidence="1">
    <location>
        <begin position="91"/>
        <end position="178"/>
    </location>
</feature>
<evidence type="ECO:0000313" key="2">
    <source>
        <dbReference type="EMBL" id="KXS17625.1"/>
    </source>
</evidence>
<dbReference type="Proteomes" id="UP000070544">
    <property type="component" value="Unassembled WGS sequence"/>
</dbReference>
<sequence>MWVGGRKQIRAKFPGTSPSLSTHISFTLTPRDTHNTQRPSFLASKNTHSSSRHSTCTSRVPPISRTGRQRARPGPSLRLQLLPWWVWKQEQKKREPEEELMGRAPNRPRPRSTQRPNRTRSQIRRLNRSDASSVLARAPSSQSHHCQRCSARSAPWRETPPTGPPSPSQRLQSAPPYASSRARLLCLAC</sequence>
<dbReference type="AlphaFoldDB" id="A0A139AMF3"/>
<gene>
    <name evidence="2" type="ORF">M427DRAFT_255402</name>
</gene>
<protein>
    <submittedName>
        <fullName evidence="2">Uncharacterized protein</fullName>
    </submittedName>
</protein>
<feature type="compositionally biased region" description="Low complexity" evidence="1">
    <location>
        <begin position="47"/>
        <end position="59"/>
    </location>
</feature>
<reference evidence="2 3" key="1">
    <citation type="journal article" date="2015" name="Genome Biol. Evol.">
        <title>Phylogenomic analyses indicate that early fungi evolved digesting cell walls of algal ancestors of land plants.</title>
        <authorList>
            <person name="Chang Y."/>
            <person name="Wang S."/>
            <person name="Sekimoto S."/>
            <person name="Aerts A.L."/>
            <person name="Choi C."/>
            <person name="Clum A."/>
            <person name="LaButti K.M."/>
            <person name="Lindquist E.A."/>
            <person name="Yee Ngan C."/>
            <person name="Ohm R.A."/>
            <person name="Salamov A.A."/>
            <person name="Grigoriev I.V."/>
            <person name="Spatafora J.W."/>
            <person name="Berbee M.L."/>
        </authorList>
    </citation>
    <scope>NUCLEOTIDE SEQUENCE [LARGE SCALE GENOMIC DNA]</scope>
    <source>
        <strain evidence="2 3">JEL478</strain>
    </source>
</reference>
<keyword evidence="3" id="KW-1185">Reference proteome</keyword>
<organism evidence="2 3">
    <name type="scientific">Gonapodya prolifera (strain JEL478)</name>
    <name type="common">Monoblepharis prolifera</name>
    <dbReference type="NCBI Taxonomy" id="1344416"/>
    <lineage>
        <taxon>Eukaryota</taxon>
        <taxon>Fungi</taxon>
        <taxon>Fungi incertae sedis</taxon>
        <taxon>Chytridiomycota</taxon>
        <taxon>Chytridiomycota incertae sedis</taxon>
        <taxon>Monoblepharidomycetes</taxon>
        <taxon>Monoblepharidales</taxon>
        <taxon>Gonapodyaceae</taxon>
        <taxon>Gonapodya</taxon>
    </lineage>
</organism>
<feature type="compositionally biased region" description="Basic residues" evidence="1">
    <location>
        <begin position="106"/>
        <end position="126"/>
    </location>
</feature>
<feature type="region of interest" description="Disordered" evidence="1">
    <location>
        <begin position="1"/>
        <end position="75"/>
    </location>
</feature>
<proteinExistence type="predicted"/>
<evidence type="ECO:0000313" key="3">
    <source>
        <dbReference type="Proteomes" id="UP000070544"/>
    </source>
</evidence>
<evidence type="ECO:0000256" key="1">
    <source>
        <dbReference type="SAM" id="MobiDB-lite"/>
    </source>
</evidence>
<accession>A0A139AMF3</accession>
<dbReference type="EMBL" id="KQ965746">
    <property type="protein sequence ID" value="KXS17625.1"/>
    <property type="molecule type" value="Genomic_DNA"/>
</dbReference>
<name>A0A139AMF3_GONPJ</name>